<dbReference type="SUPFAM" id="SSF52096">
    <property type="entry name" value="ClpP/crotonase"/>
    <property type="match status" value="1"/>
</dbReference>
<protein>
    <recommendedName>
        <fullName evidence="6">ATP-dependent Clp protease proteolytic subunit</fullName>
    </recommendedName>
</protein>
<comment type="caution">
    <text evidence="7">The sequence shown here is derived from an EMBL/GenBank/DDBJ whole genome shotgun (WGS) entry which is preliminary data.</text>
</comment>
<dbReference type="GO" id="GO:0051117">
    <property type="term" value="F:ATPase binding"/>
    <property type="evidence" value="ECO:0007669"/>
    <property type="project" value="TreeGrafter"/>
</dbReference>
<dbReference type="GO" id="GO:0009368">
    <property type="term" value="C:endopeptidase Clp complex"/>
    <property type="evidence" value="ECO:0007669"/>
    <property type="project" value="TreeGrafter"/>
</dbReference>
<dbReference type="PANTHER" id="PTHR10381">
    <property type="entry name" value="ATP-DEPENDENT CLP PROTEASE PROTEOLYTIC SUBUNIT"/>
    <property type="match status" value="1"/>
</dbReference>
<evidence type="ECO:0000256" key="4">
    <source>
        <dbReference type="ARBA" id="ARBA00022801"/>
    </source>
</evidence>
<dbReference type="InterPro" id="IPR023562">
    <property type="entry name" value="ClpP/TepA"/>
</dbReference>
<gene>
    <name evidence="7" type="ORF">COT80_00535</name>
</gene>
<evidence type="ECO:0000313" key="8">
    <source>
        <dbReference type="Proteomes" id="UP000229056"/>
    </source>
</evidence>
<evidence type="ECO:0000256" key="6">
    <source>
        <dbReference type="RuleBase" id="RU003567"/>
    </source>
</evidence>
<comment type="similarity">
    <text evidence="1 6">Belongs to the peptidase S14 family.</text>
</comment>
<dbReference type="Gene3D" id="3.90.226.10">
    <property type="entry name" value="2-enoyl-CoA Hydratase, Chain A, domain 1"/>
    <property type="match status" value="1"/>
</dbReference>
<evidence type="ECO:0000256" key="2">
    <source>
        <dbReference type="ARBA" id="ARBA00022490"/>
    </source>
</evidence>
<dbReference type="PRINTS" id="PR00127">
    <property type="entry name" value="CLPPROTEASEP"/>
</dbReference>
<evidence type="ECO:0000256" key="1">
    <source>
        <dbReference type="ARBA" id="ARBA00007039"/>
    </source>
</evidence>
<dbReference type="InterPro" id="IPR001907">
    <property type="entry name" value="ClpP"/>
</dbReference>
<dbReference type="GO" id="GO:0006515">
    <property type="term" value="P:protein quality control for misfolded or incompletely synthesized proteins"/>
    <property type="evidence" value="ECO:0007669"/>
    <property type="project" value="TreeGrafter"/>
</dbReference>
<dbReference type="Proteomes" id="UP000229056">
    <property type="component" value="Unassembled WGS sequence"/>
</dbReference>
<dbReference type="GO" id="GO:0004176">
    <property type="term" value="F:ATP-dependent peptidase activity"/>
    <property type="evidence" value="ECO:0007669"/>
    <property type="project" value="InterPro"/>
</dbReference>
<dbReference type="InterPro" id="IPR029045">
    <property type="entry name" value="ClpP/crotonase-like_dom_sf"/>
</dbReference>
<reference evidence="8" key="1">
    <citation type="submission" date="2017-09" db="EMBL/GenBank/DDBJ databases">
        <title>Depth-based differentiation of microbial function through sediment-hosted aquifers and enrichment of novel symbionts in the deep terrestrial subsurface.</title>
        <authorList>
            <person name="Probst A.J."/>
            <person name="Ladd B."/>
            <person name="Jarett J.K."/>
            <person name="Geller-Mcgrath D.E."/>
            <person name="Sieber C.M.K."/>
            <person name="Emerson J.B."/>
            <person name="Anantharaman K."/>
            <person name="Thomas B.C."/>
            <person name="Malmstrom R."/>
            <person name="Stieglmeier M."/>
            <person name="Klingl A."/>
            <person name="Woyke T."/>
            <person name="Ryan C.M."/>
            <person name="Banfield J.F."/>
        </authorList>
    </citation>
    <scope>NUCLEOTIDE SEQUENCE [LARGE SCALE GENOMIC DNA]</scope>
</reference>
<sequence length="188" mass="21033">MWKYDSIDPIRESLLFRHILDLSGPVDEEMAKYVHEAMIILQTEGNPDIRIMITSNGGNVDVGLCIYDLIKNYPGHVTGTVTTFCRSVAMAILQACDYRLAYFHAHLKIHDVLVDVNKLEASNVLNPRAFAKFMEQLVQGVKKDSQRINNIYVKCSGQSKKSISQISKAGQDLSAEEALAYGLIDEIV</sequence>
<dbReference type="PANTHER" id="PTHR10381:SF70">
    <property type="entry name" value="ATP-DEPENDENT CLP PROTEASE PROTEOLYTIC SUBUNIT"/>
    <property type="match status" value="1"/>
</dbReference>
<keyword evidence="3" id="KW-0645">Protease</keyword>
<evidence type="ECO:0000256" key="5">
    <source>
        <dbReference type="ARBA" id="ARBA00022825"/>
    </source>
</evidence>
<keyword evidence="5" id="KW-0720">Serine protease</keyword>
<dbReference type="EMBL" id="PEZY01000004">
    <property type="protein sequence ID" value="PIS06416.1"/>
    <property type="molecule type" value="Genomic_DNA"/>
</dbReference>
<proteinExistence type="inferred from homology"/>
<dbReference type="Pfam" id="PF00574">
    <property type="entry name" value="CLP_protease"/>
    <property type="match status" value="1"/>
</dbReference>
<evidence type="ECO:0000313" key="7">
    <source>
        <dbReference type="EMBL" id="PIS06416.1"/>
    </source>
</evidence>
<keyword evidence="2" id="KW-0963">Cytoplasm</keyword>
<dbReference type="GO" id="GO:0004252">
    <property type="term" value="F:serine-type endopeptidase activity"/>
    <property type="evidence" value="ECO:0007669"/>
    <property type="project" value="InterPro"/>
</dbReference>
<organism evidence="7 8">
    <name type="scientific">Candidatus Buchananbacteria bacterium CG10_big_fil_rev_8_21_14_0_10_33_19</name>
    <dbReference type="NCBI Taxonomy" id="1974525"/>
    <lineage>
        <taxon>Bacteria</taxon>
        <taxon>Candidatus Buchananiibacteriota</taxon>
    </lineage>
</organism>
<keyword evidence="4" id="KW-0378">Hydrolase</keyword>
<evidence type="ECO:0000256" key="3">
    <source>
        <dbReference type="ARBA" id="ARBA00022670"/>
    </source>
</evidence>
<dbReference type="AlphaFoldDB" id="A0A2H0W4Z3"/>
<accession>A0A2H0W4Z3</accession>
<name>A0A2H0W4Z3_9BACT</name>